<keyword evidence="2" id="KW-0067">ATP-binding</keyword>
<dbReference type="AlphaFoldDB" id="A0A5A7P4S4"/>
<feature type="signal peptide" evidence="1">
    <location>
        <begin position="1"/>
        <end position="17"/>
    </location>
</feature>
<evidence type="ECO:0000256" key="1">
    <source>
        <dbReference type="SAM" id="SignalP"/>
    </source>
</evidence>
<protein>
    <submittedName>
        <fullName evidence="2">ABC transporter ATP-binding protein</fullName>
    </submittedName>
</protein>
<sequence length="114" mass="12920">MATAFIFLPLLRPCIMSELVSLSTIGHRAFLNRLAWYLPAVWGIGPDKQWGNAMIEKVVDAELDRRAHVTGERMLKAEDINIHALGKVDKEPSYYIFVNDDKIFDKAFQLVNGS</sequence>
<name>A0A5A7P4S4_STRAF</name>
<dbReference type="GO" id="GO:0005524">
    <property type="term" value="F:ATP binding"/>
    <property type="evidence" value="ECO:0007669"/>
    <property type="project" value="UniProtKB-KW"/>
</dbReference>
<dbReference type="EMBL" id="BKCP01002002">
    <property type="protein sequence ID" value="GER27591.1"/>
    <property type="molecule type" value="Genomic_DNA"/>
</dbReference>
<evidence type="ECO:0000313" key="2">
    <source>
        <dbReference type="EMBL" id="GER27591.1"/>
    </source>
</evidence>
<gene>
    <name evidence="2" type="ORF">STAS_03327</name>
</gene>
<feature type="chain" id="PRO_5022939695" evidence="1">
    <location>
        <begin position="18"/>
        <end position="114"/>
    </location>
</feature>
<accession>A0A5A7P4S4</accession>
<dbReference type="Proteomes" id="UP000325081">
    <property type="component" value="Unassembled WGS sequence"/>
</dbReference>
<proteinExistence type="predicted"/>
<reference evidence="3" key="1">
    <citation type="journal article" date="2019" name="Curr. Biol.">
        <title>Genome Sequence of Striga asiatica Provides Insight into the Evolution of Plant Parasitism.</title>
        <authorList>
            <person name="Yoshida S."/>
            <person name="Kim S."/>
            <person name="Wafula E.K."/>
            <person name="Tanskanen J."/>
            <person name="Kim Y.M."/>
            <person name="Honaas L."/>
            <person name="Yang Z."/>
            <person name="Spallek T."/>
            <person name="Conn C.E."/>
            <person name="Ichihashi Y."/>
            <person name="Cheong K."/>
            <person name="Cui S."/>
            <person name="Der J.P."/>
            <person name="Gundlach H."/>
            <person name="Jiao Y."/>
            <person name="Hori C."/>
            <person name="Ishida J.K."/>
            <person name="Kasahara H."/>
            <person name="Kiba T."/>
            <person name="Kim M.S."/>
            <person name="Koo N."/>
            <person name="Laohavisit A."/>
            <person name="Lee Y.H."/>
            <person name="Lumba S."/>
            <person name="McCourt P."/>
            <person name="Mortimer J.C."/>
            <person name="Mutuku J.M."/>
            <person name="Nomura T."/>
            <person name="Sasaki-Sekimoto Y."/>
            <person name="Seto Y."/>
            <person name="Wang Y."/>
            <person name="Wakatake T."/>
            <person name="Sakakibara H."/>
            <person name="Demura T."/>
            <person name="Yamaguchi S."/>
            <person name="Yoneyama K."/>
            <person name="Manabe R.I."/>
            <person name="Nelson D.C."/>
            <person name="Schulman A.H."/>
            <person name="Timko M.P."/>
            <person name="dePamphilis C.W."/>
            <person name="Choi D."/>
            <person name="Shirasu K."/>
        </authorList>
    </citation>
    <scope>NUCLEOTIDE SEQUENCE [LARGE SCALE GENOMIC DNA]</scope>
    <source>
        <strain evidence="3">cv. UVA1</strain>
    </source>
</reference>
<evidence type="ECO:0000313" key="3">
    <source>
        <dbReference type="Proteomes" id="UP000325081"/>
    </source>
</evidence>
<organism evidence="2 3">
    <name type="scientific">Striga asiatica</name>
    <name type="common">Asiatic witchweed</name>
    <name type="synonym">Buchnera asiatica</name>
    <dbReference type="NCBI Taxonomy" id="4170"/>
    <lineage>
        <taxon>Eukaryota</taxon>
        <taxon>Viridiplantae</taxon>
        <taxon>Streptophyta</taxon>
        <taxon>Embryophyta</taxon>
        <taxon>Tracheophyta</taxon>
        <taxon>Spermatophyta</taxon>
        <taxon>Magnoliopsida</taxon>
        <taxon>eudicotyledons</taxon>
        <taxon>Gunneridae</taxon>
        <taxon>Pentapetalae</taxon>
        <taxon>asterids</taxon>
        <taxon>lamiids</taxon>
        <taxon>Lamiales</taxon>
        <taxon>Orobanchaceae</taxon>
        <taxon>Buchnereae</taxon>
        <taxon>Striga</taxon>
    </lineage>
</organism>
<keyword evidence="2" id="KW-0547">Nucleotide-binding</keyword>
<keyword evidence="3" id="KW-1185">Reference proteome</keyword>
<comment type="caution">
    <text evidence="2">The sequence shown here is derived from an EMBL/GenBank/DDBJ whole genome shotgun (WGS) entry which is preliminary data.</text>
</comment>
<keyword evidence="1" id="KW-0732">Signal</keyword>